<dbReference type="RefSeq" id="WP_169374871.1">
    <property type="nucleotide sequence ID" value="NZ_JAHSTY010000001.1"/>
</dbReference>
<gene>
    <name evidence="2" type="ORF">KVG91_05490</name>
</gene>
<feature type="compositionally biased region" description="Polar residues" evidence="1">
    <location>
        <begin position="311"/>
        <end position="322"/>
    </location>
</feature>
<feature type="compositionally biased region" description="Polar residues" evidence="1">
    <location>
        <begin position="49"/>
        <end position="71"/>
    </location>
</feature>
<feature type="compositionally biased region" description="Polar residues" evidence="1">
    <location>
        <begin position="214"/>
        <end position="231"/>
    </location>
</feature>
<reference evidence="2" key="1">
    <citation type="submission" date="2021-06" db="EMBL/GenBank/DDBJ databases">
        <title>Updating the genus Pseudomonas: Description of 43 new species and partition of the Pseudomonas putida group.</title>
        <authorList>
            <person name="Girard L."/>
            <person name="Lood C."/>
            <person name="Vandamme P."/>
            <person name="Rokni-Zadeh H."/>
            <person name="Van Noort V."/>
            <person name="Hofte M."/>
            <person name="Lavigne R."/>
            <person name="De Mot R."/>
        </authorList>
    </citation>
    <scope>NUCLEOTIDE SEQUENCE</scope>
    <source>
        <strain evidence="2">SWRI103</strain>
    </source>
</reference>
<dbReference type="Proteomes" id="UP001048976">
    <property type="component" value="Unassembled WGS sequence"/>
</dbReference>
<sequence>MTSVNHQQYAPYHANYEMPPKPASNPSEGSAEACPHAKGQNDSRPPRTPMTSQQRGQLSAHNRLMNDSLQALTAPQPSLLEQMRPAFEGAQVLGVQKRIEDEVSKWATPQPSCQPMSTQQRGQFSTHRDLANAPASTAQTDTGRLAQLSKENGQLRDQLTQMADHFNSVIGQLRQKVADLTQKISQPAEPAKEGLPSTPDVSNDAERSSAHDANASNKNAPVSAQKEPQTLEELTTVNKQLRETIDQIQIHFNELFKQLQEQIQTLNKKLDERGAPPTQPAPQDSGTGANPPAGSPSVAPTPDTREAISPPQASETTSPQTRTVDDLLLDNGKLRDRIKEMVEQCTKVILELKLQIEQISARLEAKAAQG</sequence>
<name>A0ABS6NV29_9PSED</name>
<protein>
    <submittedName>
        <fullName evidence="2">Uncharacterized protein</fullName>
    </submittedName>
</protein>
<feature type="compositionally biased region" description="Polar residues" evidence="1">
    <location>
        <begin position="107"/>
        <end position="125"/>
    </location>
</feature>
<feature type="region of interest" description="Disordered" evidence="1">
    <location>
        <begin position="105"/>
        <end position="143"/>
    </location>
</feature>
<feature type="region of interest" description="Disordered" evidence="1">
    <location>
        <begin position="1"/>
        <end position="71"/>
    </location>
</feature>
<evidence type="ECO:0000256" key="1">
    <source>
        <dbReference type="SAM" id="MobiDB-lite"/>
    </source>
</evidence>
<accession>A0ABS6NV29</accession>
<comment type="caution">
    <text evidence="2">The sequence shown here is derived from an EMBL/GenBank/DDBJ whole genome shotgun (WGS) entry which is preliminary data.</text>
</comment>
<keyword evidence="3" id="KW-1185">Reference proteome</keyword>
<feature type="region of interest" description="Disordered" evidence="1">
    <location>
        <begin position="271"/>
        <end position="327"/>
    </location>
</feature>
<evidence type="ECO:0000313" key="3">
    <source>
        <dbReference type="Proteomes" id="UP001048976"/>
    </source>
</evidence>
<feature type="region of interest" description="Disordered" evidence="1">
    <location>
        <begin position="186"/>
        <end position="231"/>
    </location>
</feature>
<organism evidence="2 3">
    <name type="scientific">Pseudomonas azadiae</name>
    <dbReference type="NCBI Taxonomy" id="2843612"/>
    <lineage>
        <taxon>Bacteria</taxon>
        <taxon>Pseudomonadati</taxon>
        <taxon>Pseudomonadota</taxon>
        <taxon>Gammaproteobacteria</taxon>
        <taxon>Pseudomonadales</taxon>
        <taxon>Pseudomonadaceae</taxon>
        <taxon>Pseudomonas</taxon>
    </lineage>
</organism>
<dbReference type="SUPFAM" id="SSF58113">
    <property type="entry name" value="Apolipoprotein A-I"/>
    <property type="match status" value="1"/>
</dbReference>
<evidence type="ECO:0000313" key="2">
    <source>
        <dbReference type="EMBL" id="MBV4452052.1"/>
    </source>
</evidence>
<dbReference type="EMBL" id="JAHSTY010000001">
    <property type="protein sequence ID" value="MBV4452052.1"/>
    <property type="molecule type" value="Genomic_DNA"/>
</dbReference>
<proteinExistence type="predicted"/>